<dbReference type="Pfam" id="PF08659">
    <property type="entry name" value="KR"/>
    <property type="match status" value="1"/>
</dbReference>
<dbReference type="SMART" id="SM00825">
    <property type="entry name" value="PKS_KS"/>
    <property type="match status" value="1"/>
</dbReference>
<dbReference type="InterPro" id="IPR057326">
    <property type="entry name" value="KR_dom"/>
</dbReference>
<dbReference type="Pfam" id="PF21089">
    <property type="entry name" value="PKS_DH_N"/>
    <property type="match status" value="1"/>
</dbReference>
<sequence length="1653" mass="173170">LSVDTACSSALVAIHQACQALRAGEARPLALAGGVMLVAGPGLSVVLDEAGATSPDGRSKAFDESADGYGRGEGCGIVVLKLLSTAIEDGDDVLALIRGSAVHQDGRTEGIMSPSRKAQEHLLRRAYETAGVNPRDVGYVEAHGTGTPTGDPVEAGALSTVLGQGRAVSEPCLIGSAKPNIGHLEAGAGAAGVIKTVLALQHELIPASLVSTRPDPRIPWEENGLRLVTGNVPWRSGSRPRLAGVGSYGYGGTIAHTVLEEAPRPRRHPGADTPPEQAGSRGGHLLLLSGGSAAGLRAYADELAAYVKRNPGTDVAELGAALARRREHLRERAAVLADGDAGAADVLPALEALAKQEEHPRVLTGSVPTPRAPADPVWVFSGHGSQWPAMGRELLAEEPLFARVIEELEPVYREEAGYSLRALLADGVPDDTVRIQSVLYAVQTGLQAVWRGWGVRPAAVIGHSVGEIAAAVAAGVLDARDGARLACRRSALLARVTGQGAMAMVGLPFDEVARRVKGHQDVKAAVASSAATTVVSGATEAVAALAAEWREEQITVRRVDSDVAFHSPHMEALSPRLAQLVSGLEPAPPDVPLYSTALESPRSTAPRDGAYWAANLRKPVRFQQAVEAALEDGHRHFLEISPHPVVAHSVDEALAASGEEDGYVAHTLRRGRPARATALRGLAGLHCHGVAVDWSAHYPGHPRRPSPDLPTTVWQHERFWATPSSGDDAGAGHDPGSHTLLGNRTRVRGATPALLWRTRLDEETRPFPGRHPVQGTEIVPAAVLLATFFTAGATAAERSTWPVLRKVALHTPVPTGENRDLQVVHQDATLTLSTRLLGEDGGNGSGGGSDPADGTHHTWVTHTSALAEYPAGSGGRSPLPPDGPDGPDGPGSSDEGAREVEVLPPDHVVTRLAELQVAEMGFPWRVDELRRTGRTLTAEVAADPGASLPAPSWASVLDAALSTASVVFSGEPVLRMPARIDEAEVSGPPPARATVRARLLHAPGPDGSGTVDVTIDGDGDGQERGCARLSGLTYRPLEASGHSVAPADLLHKVGWSACPAPSGLPREVGSVHVVAPETPETPETPEAEDFLGRLGAVCAQQGISLSTSGAPGLPEGAAPPDALLLLPPLTDPGRDTGGPDRAALSLIDTVQRLADQENRAGQEGGAATRVWCLTFGVREAEQRAALTHAPLWGIGRICSTEHPDMWGGVIDLPTVPGEADLAALPPLLRHPGAEEVVSVRDGRRETVRLSAARPPATNGAEPEDAGPEVVCSADGTYLVTGGLGALGLRVAHWLAGRGARRLLLLSRRGLPPREEWDGLIEDGGARAVEAVRDLEAAGVTVRVVAADVTDREELSAQLAPERLQMPPVRGIVHAAGVTDNRWLRDCDEESLRKVTRPKVLGGLVLHELFPPGSLDFLVLFSSAGQLLNLPGQTLYAAANAFLDALAHHRRAAGANDTVSMAWTSWRGLGMSTSSDAIDAELEARGTADVTAEDALAAWEMTSGTAEPHMAVLRLLPGVAAEDRPAVLSEVEPPAPQEAADDGADARHRWERVPTRELPGVVLDEVRSTLAGVLGTPDTGVDPHRPLSEMGVDSIMTVTLRRQLQRLTGLPLPPTLLWNRPTATAIADFLTEQLAHRTDSAPDTDADDGTSTGS</sequence>
<comment type="caution">
    <text evidence="10">The sequence shown here is derived from an EMBL/GenBank/DDBJ whole genome shotgun (WGS) entry which is preliminary data.</text>
</comment>
<dbReference type="PROSITE" id="PS52004">
    <property type="entry name" value="KS3_2"/>
    <property type="match status" value="1"/>
</dbReference>
<dbReference type="InterPro" id="IPR020841">
    <property type="entry name" value="PKS_Beta-ketoAc_synthase_dom"/>
</dbReference>
<dbReference type="InterPro" id="IPR014043">
    <property type="entry name" value="Acyl_transferase_dom"/>
</dbReference>
<dbReference type="GO" id="GO:0005737">
    <property type="term" value="C:cytoplasm"/>
    <property type="evidence" value="ECO:0007669"/>
    <property type="project" value="TreeGrafter"/>
</dbReference>
<dbReference type="GO" id="GO:0017000">
    <property type="term" value="P:antibiotic biosynthetic process"/>
    <property type="evidence" value="ECO:0007669"/>
    <property type="project" value="UniProtKB-KW"/>
</dbReference>
<accession>A0A8T4J4X4</accession>
<dbReference type="SMART" id="SM00827">
    <property type="entry name" value="PKS_AT"/>
    <property type="match status" value="1"/>
</dbReference>
<dbReference type="SMART" id="SM00822">
    <property type="entry name" value="PKS_KR"/>
    <property type="match status" value="1"/>
</dbReference>
<dbReference type="InterPro" id="IPR016036">
    <property type="entry name" value="Malonyl_transacylase_ACP-bd"/>
</dbReference>
<evidence type="ECO:0000256" key="4">
    <source>
        <dbReference type="ARBA" id="ARBA00023194"/>
    </source>
</evidence>
<feature type="domain" description="Ketosynthase family 3 (KS3)" evidence="8">
    <location>
        <begin position="1"/>
        <end position="261"/>
    </location>
</feature>
<feature type="active site" description="Proton donor; for dehydratase activity" evidence="5">
    <location>
        <position position="958"/>
    </location>
</feature>
<dbReference type="SMART" id="SM01294">
    <property type="entry name" value="PKS_PP_betabranch"/>
    <property type="match status" value="1"/>
</dbReference>
<dbReference type="EMBL" id="JAGSMN010000711">
    <property type="protein sequence ID" value="MBR7676654.1"/>
    <property type="molecule type" value="Genomic_DNA"/>
</dbReference>
<evidence type="ECO:0000259" key="8">
    <source>
        <dbReference type="PROSITE" id="PS52004"/>
    </source>
</evidence>
<protein>
    <submittedName>
        <fullName evidence="10">Acyltransferase domain-containing protein</fullName>
    </submittedName>
</protein>
<dbReference type="SUPFAM" id="SSF51735">
    <property type="entry name" value="NAD(P)-binding Rossmann-fold domains"/>
    <property type="match status" value="2"/>
</dbReference>
<dbReference type="CDD" id="cd00833">
    <property type="entry name" value="PKS"/>
    <property type="match status" value="1"/>
</dbReference>
<dbReference type="SUPFAM" id="SSF53901">
    <property type="entry name" value="Thiolase-like"/>
    <property type="match status" value="2"/>
</dbReference>
<proteinExistence type="predicted"/>
<dbReference type="InterPro" id="IPR049900">
    <property type="entry name" value="PKS_mFAS_DH"/>
</dbReference>
<dbReference type="PROSITE" id="PS00012">
    <property type="entry name" value="PHOSPHOPANTETHEINE"/>
    <property type="match status" value="1"/>
</dbReference>
<dbReference type="GO" id="GO:0071770">
    <property type="term" value="P:DIM/DIP cell wall layer assembly"/>
    <property type="evidence" value="ECO:0007669"/>
    <property type="project" value="TreeGrafter"/>
</dbReference>
<dbReference type="PANTHER" id="PTHR43775:SF37">
    <property type="entry name" value="SI:DKEY-61P9.11"/>
    <property type="match status" value="1"/>
</dbReference>
<dbReference type="Gene3D" id="3.30.70.3290">
    <property type="match status" value="1"/>
</dbReference>
<dbReference type="InterPro" id="IPR009081">
    <property type="entry name" value="PP-bd_ACP"/>
</dbReference>
<name>A0A8T4J4X4_9ACTN</name>
<keyword evidence="3" id="KW-0808">Transferase</keyword>
<feature type="region of interest" description="Disordered" evidence="6">
    <location>
        <begin position="1246"/>
        <end position="1267"/>
    </location>
</feature>
<evidence type="ECO:0000256" key="3">
    <source>
        <dbReference type="ARBA" id="ARBA00022679"/>
    </source>
</evidence>
<evidence type="ECO:0000313" key="10">
    <source>
        <dbReference type="EMBL" id="MBR7676654.1"/>
    </source>
</evidence>
<dbReference type="Pfam" id="PF00698">
    <property type="entry name" value="Acyl_transf_1"/>
    <property type="match status" value="1"/>
</dbReference>
<dbReference type="InterPro" id="IPR006162">
    <property type="entry name" value="Ppantetheine_attach_site"/>
</dbReference>
<dbReference type="InterPro" id="IPR036291">
    <property type="entry name" value="NAD(P)-bd_dom_sf"/>
</dbReference>
<evidence type="ECO:0000256" key="5">
    <source>
        <dbReference type="PROSITE-ProRule" id="PRU01363"/>
    </source>
</evidence>
<evidence type="ECO:0000256" key="1">
    <source>
        <dbReference type="ARBA" id="ARBA00022450"/>
    </source>
</evidence>
<dbReference type="Pfam" id="PF02801">
    <property type="entry name" value="Ketoacyl-synt_C"/>
    <property type="match status" value="1"/>
</dbReference>
<keyword evidence="11" id="KW-1185">Reference proteome</keyword>
<dbReference type="Gene3D" id="3.40.50.720">
    <property type="entry name" value="NAD(P)-binding Rossmann-like Domain"/>
    <property type="match status" value="1"/>
</dbReference>
<dbReference type="InterPro" id="IPR016035">
    <property type="entry name" value="Acyl_Trfase/lysoPLipase"/>
</dbReference>
<evidence type="ECO:0000259" key="7">
    <source>
        <dbReference type="PROSITE" id="PS50075"/>
    </source>
</evidence>
<dbReference type="InterPro" id="IPR014030">
    <property type="entry name" value="Ketoacyl_synth_N"/>
</dbReference>
<feature type="active site" description="Proton acceptor; for dehydratase activity" evidence="5">
    <location>
        <position position="771"/>
    </location>
</feature>
<dbReference type="InterPro" id="IPR016039">
    <property type="entry name" value="Thiolase-like"/>
</dbReference>
<dbReference type="Gene3D" id="3.40.47.10">
    <property type="match status" value="1"/>
</dbReference>
<feature type="domain" description="Carrier" evidence="7">
    <location>
        <begin position="1556"/>
        <end position="1633"/>
    </location>
</feature>
<dbReference type="InterPro" id="IPR001227">
    <property type="entry name" value="Ac_transferase_dom_sf"/>
</dbReference>
<dbReference type="InterPro" id="IPR049552">
    <property type="entry name" value="PKS_DH_N"/>
</dbReference>
<evidence type="ECO:0000313" key="11">
    <source>
        <dbReference type="Proteomes" id="UP000675554"/>
    </source>
</evidence>
<dbReference type="Pfam" id="PF00109">
    <property type="entry name" value="ketoacyl-synt"/>
    <property type="match status" value="1"/>
</dbReference>
<feature type="region of interest" description="Disordered" evidence="6">
    <location>
        <begin position="835"/>
        <end position="898"/>
    </location>
</feature>
<dbReference type="GO" id="GO:0031177">
    <property type="term" value="F:phosphopantetheine binding"/>
    <property type="evidence" value="ECO:0007669"/>
    <property type="project" value="InterPro"/>
</dbReference>
<dbReference type="Pfam" id="PF00550">
    <property type="entry name" value="PP-binding"/>
    <property type="match status" value="1"/>
</dbReference>
<gene>
    <name evidence="10" type="ORF">KDA82_27340</name>
</gene>
<keyword evidence="2" id="KW-0597">Phosphoprotein</keyword>
<keyword evidence="1" id="KW-0596">Phosphopantetheine</keyword>
<dbReference type="PROSITE" id="PS52019">
    <property type="entry name" value="PKS_MFAS_DH"/>
    <property type="match status" value="1"/>
</dbReference>
<reference evidence="10" key="1">
    <citation type="submission" date="2021-04" db="EMBL/GenBank/DDBJ databases">
        <title>Sequencing of actinobacteria type strains.</title>
        <authorList>
            <person name="Nguyen G.-S."/>
            <person name="Wentzel A."/>
        </authorList>
    </citation>
    <scope>NUCLEOTIDE SEQUENCE</scope>
    <source>
        <strain evidence="10">DSM 42095</strain>
    </source>
</reference>
<dbReference type="SUPFAM" id="SSF55048">
    <property type="entry name" value="Probable ACP-binding domain of malonyl-CoA ACP transacylase"/>
    <property type="match status" value="1"/>
</dbReference>
<dbReference type="InterPro" id="IPR020806">
    <property type="entry name" value="PKS_PP-bd"/>
</dbReference>
<dbReference type="Gene3D" id="3.40.366.10">
    <property type="entry name" value="Malonyl-Coenzyme A Acyl Carrier Protein, domain 2"/>
    <property type="match status" value="1"/>
</dbReference>
<dbReference type="GO" id="GO:0005886">
    <property type="term" value="C:plasma membrane"/>
    <property type="evidence" value="ECO:0007669"/>
    <property type="project" value="TreeGrafter"/>
</dbReference>
<organism evidence="10 11">
    <name type="scientific">Streptomyces daliensis</name>
    <dbReference type="NCBI Taxonomy" id="299421"/>
    <lineage>
        <taxon>Bacteria</taxon>
        <taxon>Bacillati</taxon>
        <taxon>Actinomycetota</taxon>
        <taxon>Actinomycetes</taxon>
        <taxon>Kitasatosporales</taxon>
        <taxon>Streptomycetaceae</taxon>
        <taxon>Streptomyces</taxon>
    </lineage>
</organism>
<feature type="region of interest" description="N-terminal hotdog fold" evidence="5">
    <location>
        <begin position="738"/>
        <end position="874"/>
    </location>
</feature>
<dbReference type="InterPro" id="IPR036736">
    <property type="entry name" value="ACP-like_sf"/>
</dbReference>
<evidence type="ECO:0000256" key="2">
    <source>
        <dbReference type="ARBA" id="ARBA00022553"/>
    </source>
</evidence>
<dbReference type="Proteomes" id="UP000675554">
    <property type="component" value="Unassembled WGS sequence"/>
</dbReference>
<dbReference type="InterPro" id="IPR014031">
    <property type="entry name" value="Ketoacyl_synth_C"/>
</dbReference>
<feature type="compositionally biased region" description="Gly residues" evidence="6">
    <location>
        <begin position="839"/>
        <end position="849"/>
    </location>
</feature>
<feature type="region of interest" description="Disordered" evidence="6">
    <location>
        <begin position="724"/>
        <end position="743"/>
    </location>
</feature>
<dbReference type="InterPro" id="IPR050091">
    <property type="entry name" value="PKS_NRPS_Biosynth_Enz"/>
</dbReference>
<dbReference type="Pfam" id="PF16197">
    <property type="entry name" value="KAsynt_C_assoc"/>
    <property type="match status" value="1"/>
</dbReference>
<evidence type="ECO:0000259" key="9">
    <source>
        <dbReference type="PROSITE" id="PS52019"/>
    </source>
</evidence>
<feature type="region of interest" description="Disordered" evidence="6">
    <location>
        <begin position="262"/>
        <end position="282"/>
    </location>
</feature>
<dbReference type="Gene3D" id="1.10.1200.10">
    <property type="entry name" value="ACP-like"/>
    <property type="match status" value="1"/>
</dbReference>
<dbReference type="GO" id="GO:0006633">
    <property type="term" value="P:fatty acid biosynthetic process"/>
    <property type="evidence" value="ECO:0007669"/>
    <property type="project" value="TreeGrafter"/>
</dbReference>
<dbReference type="SUPFAM" id="SSF52151">
    <property type="entry name" value="FabD/lysophospholipase-like"/>
    <property type="match status" value="1"/>
</dbReference>
<dbReference type="PROSITE" id="PS50075">
    <property type="entry name" value="CARRIER"/>
    <property type="match status" value="1"/>
</dbReference>
<dbReference type="SMART" id="SM00823">
    <property type="entry name" value="PKS_PP"/>
    <property type="match status" value="1"/>
</dbReference>
<dbReference type="InterPro" id="IPR042104">
    <property type="entry name" value="PKS_dehydratase_sf"/>
</dbReference>
<feature type="non-terminal residue" evidence="10">
    <location>
        <position position="1"/>
    </location>
</feature>
<feature type="domain" description="PKS/mFAS DH" evidence="9">
    <location>
        <begin position="738"/>
        <end position="1043"/>
    </location>
</feature>
<keyword evidence="10" id="KW-0012">Acyltransferase</keyword>
<dbReference type="InterPro" id="IPR013968">
    <property type="entry name" value="PKS_KR"/>
</dbReference>
<feature type="region of interest" description="C-terminal hotdog fold" evidence="5">
    <location>
        <begin position="897"/>
        <end position="1043"/>
    </location>
</feature>
<dbReference type="GO" id="GO:0004312">
    <property type="term" value="F:fatty acid synthase activity"/>
    <property type="evidence" value="ECO:0007669"/>
    <property type="project" value="TreeGrafter"/>
</dbReference>
<dbReference type="PANTHER" id="PTHR43775">
    <property type="entry name" value="FATTY ACID SYNTHASE"/>
    <property type="match status" value="1"/>
</dbReference>
<dbReference type="Gene3D" id="3.10.129.110">
    <property type="entry name" value="Polyketide synthase dehydratase"/>
    <property type="match status" value="1"/>
</dbReference>
<keyword evidence="4" id="KW-0045">Antibiotic biosynthesis</keyword>
<dbReference type="SUPFAM" id="SSF47336">
    <property type="entry name" value="ACP-like"/>
    <property type="match status" value="1"/>
</dbReference>
<dbReference type="InterPro" id="IPR032821">
    <property type="entry name" value="PKS_assoc"/>
</dbReference>
<evidence type="ECO:0000256" key="6">
    <source>
        <dbReference type="SAM" id="MobiDB-lite"/>
    </source>
</evidence>